<dbReference type="PANTHER" id="PTHR33744">
    <property type="entry name" value="CARBOHYDRATE DIACID REGULATOR"/>
    <property type="match status" value="1"/>
</dbReference>
<evidence type="ECO:0000313" key="2">
    <source>
        <dbReference type="EMBL" id="MBB5069819.1"/>
    </source>
</evidence>
<dbReference type="Proteomes" id="UP000580474">
    <property type="component" value="Unassembled WGS sequence"/>
</dbReference>
<dbReference type="InterPro" id="IPR025736">
    <property type="entry name" value="PucR_C-HTH_dom"/>
</dbReference>
<evidence type="ECO:0000259" key="1">
    <source>
        <dbReference type="Pfam" id="PF13556"/>
    </source>
</evidence>
<sequence length="501" mass="54185">MQQRTPPTEPDGDAERLRRLHHDALSPDGTRLLLRRVADAVRGEAALVDAAGEPVAEGPPVNPAAVAAIAPDLDRIRTGQAHSAAVHHDDRLISAQALGADAPILLISARAAAYQGVDRLIADAARLLSMRWHSDEALRAAQRVGQAATAIREVVIHLLLMGHTDSAQRVASTLTPRLPAFLTLYVIEADKADRDSLAARIARLTGGRAWIVHCPVYVKHLIALVPAGEHERHRPADAVADLVRGVVAGQERIRVGVSRVVSLREVGVAYEQGFHALAAARGGAGSFELFAFQESLAAIVGPEGEGWATRVLAPLRAFVPARTQDPDAATLELTLGSWLTLGTSATRQLKIHRNTLTSRLAQLDRILDCDVRDLPTQARLHLALRLAARSAEPPAEPDEADLPDLLETDAVRAWTARQLEPLHHAEEHLLDTLRAWLGGGARLEQAARTLGLSVPAVRKRIVRIERLLERSLLHGPSVRYDLHFALRLHDEPVAESALGTS</sequence>
<dbReference type="PANTHER" id="PTHR33744:SF1">
    <property type="entry name" value="DNA-BINDING TRANSCRIPTIONAL ACTIVATOR ADER"/>
    <property type="match status" value="1"/>
</dbReference>
<dbReference type="Gene3D" id="1.10.10.2840">
    <property type="entry name" value="PucR C-terminal helix-turn-helix domain"/>
    <property type="match status" value="2"/>
</dbReference>
<dbReference type="EMBL" id="JACHIV010000001">
    <property type="protein sequence ID" value="MBB5069819.1"/>
    <property type="molecule type" value="Genomic_DNA"/>
</dbReference>
<proteinExistence type="predicted"/>
<feature type="domain" description="PucR C-terminal helix-turn-helix" evidence="1">
    <location>
        <begin position="344"/>
        <end position="386"/>
    </location>
</feature>
<organism evidence="2 3">
    <name type="scientific">Saccharopolyspora gloriosae</name>
    <dbReference type="NCBI Taxonomy" id="455344"/>
    <lineage>
        <taxon>Bacteria</taxon>
        <taxon>Bacillati</taxon>
        <taxon>Actinomycetota</taxon>
        <taxon>Actinomycetes</taxon>
        <taxon>Pseudonocardiales</taxon>
        <taxon>Pseudonocardiaceae</taxon>
        <taxon>Saccharopolyspora</taxon>
    </lineage>
</organism>
<comment type="caution">
    <text evidence="2">The sequence shown here is derived from an EMBL/GenBank/DDBJ whole genome shotgun (WGS) entry which is preliminary data.</text>
</comment>
<dbReference type="Pfam" id="PF13556">
    <property type="entry name" value="HTH_30"/>
    <property type="match status" value="2"/>
</dbReference>
<dbReference type="InterPro" id="IPR051448">
    <property type="entry name" value="CdaR-like_regulators"/>
</dbReference>
<feature type="domain" description="PucR C-terminal helix-turn-helix" evidence="1">
    <location>
        <begin position="429"/>
        <end position="488"/>
    </location>
</feature>
<protein>
    <submittedName>
        <fullName evidence="2">DNA-binding PucR family transcriptional regulator</fullName>
    </submittedName>
</protein>
<keyword evidence="3" id="KW-1185">Reference proteome</keyword>
<keyword evidence="2" id="KW-0238">DNA-binding</keyword>
<evidence type="ECO:0000313" key="3">
    <source>
        <dbReference type="Proteomes" id="UP000580474"/>
    </source>
</evidence>
<dbReference type="GO" id="GO:0003677">
    <property type="term" value="F:DNA binding"/>
    <property type="evidence" value="ECO:0007669"/>
    <property type="project" value="UniProtKB-KW"/>
</dbReference>
<dbReference type="AlphaFoldDB" id="A0A840NKL0"/>
<name>A0A840NKL0_9PSEU</name>
<dbReference type="InterPro" id="IPR042070">
    <property type="entry name" value="PucR_C-HTH_sf"/>
</dbReference>
<accession>A0A840NKL0</accession>
<reference evidence="2 3" key="1">
    <citation type="submission" date="2020-08" db="EMBL/GenBank/DDBJ databases">
        <title>Sequencing the genomes of 1000 actinobacteria strains.</title>
        <authorList>
            <person name="Klenk H.-P."/>
        </authorList>
    </citation>
    <scope>NUCLEOTIDE SEQUENCE [LARGE SCALE GENOMIC DNA]</scope>
    <source>
        <strain evidence="2 3">DSM 45582</strain>
    </source>
</reference>
<dbReference type="RefSeq" id="WP_184479448.1">
    <property type="nucleotide sequence ID" value="NZ_JACHIV010000001.1"/>
</dbReference>
<gene>
    <name evidence="2" type="ORF">BJ969_002907</name>
</gene>